<sequence length="348" mass="40214">MRRLILFSVTVICLVGILYSFKLIKLSPPQQERSKLTGSPVWHGEIENFDQQILNSGTLVPIMLIFCSTIISIIFSYKKSKSKAYISYFIFPDYPTTLKNNPSNITTRSFNKKLAYYSLFVFVTSLNYYILESGKLWSTLNSLHNLIELIINLFLTLEGQIHKNTFLVFFVCSSYIVLINLLITILKWPLDYIAFKAQNLILDFTLVILFVRIYLHTYYYIKEQKPVLPSHSDDQEENTANKKLKFITHPNQVLLLPLAALVHVFGIIASYVLINNIIGNIAFLVSTAIAFSIYSFYIYLDTHYTTNTFNSKNIVLPYTPTWKLILIFSWSIILSAATIRIIIHKKRI</sequence>
<comment type="caution">
    <text evidence="2">The sequence shown here is derived from an EMBL/GenBank/DDBJ whole genome shotgun (WGS) entry which is preliminary data.</text>
</comment>
<dbReference type="AlphaFoldDB" id="A0A2I1H319"/>
<keyword evidence="1" id="KW-1133">Transmembrane helix</keyword>
<feature type="transmembrane region" description="Helical" evidence="1">
    <location>
        <begin position="58"/>
        <end position="77"/>
    </location>
</feature>
<dbReference type="VEuPathDB" id="FungiDB:RhiirFUN_016842"/>
<proteinExistence type="predicted"/>
<feature type="transmembrane region" description="Helical" evidence="1">
    <location>
        <begin position="166"/>
        <end position="188"/>
    </location>
</feature>
<feature type="transmembrane region" description="Helical" evidence="1">
    <location>
        <begin position="114"/>
        <end position="131"/>
    </location>
</feature>
<feature type="transmembrane region" description="Helical" evidence="1">
    <location>
        <begin position="254"/>
        <end position="274"/>
    </location>
</feature>
<name>A0A2I1H319_9GLOM</name>
<organism evidence="2 3">
    <name type="scientific">Rhizophagus irregularis</name>
    <dbReference type="NCBI Taxonomy" id="588596"/>
    <lineage>
        <taxon>Eukaryota</taxon>
        <taxon>Fungi</taxon>
        <taxon>Fungi incertae sedis</taxon>
        <taxon>Mucoromycota</taxon>
        <taxon>Glomeromycotina</taxon>
        <taxon>Glomeromycetes</taxon>
        <taxon>Glomerales</taxon>
        <taxon>Glomeraceae</taxon>
        <taxon>Rhizophagus</taxon>
    </lineage>
</organism>
<keyword evidence="1" id="KW-0472">Membrane</keyword>
<keyword evidence="3" id="KW-1185">Reference proteome</keyword>
<gene>
    <name evidence="2" type="ORF">RhiirA4_547576</name>
</gene>
<dbReference type="Proteomes" id="UP000234323">
    <property type="component" value="Unassembled WGS sequence"/>
</dbReference>
<reference evidence="2 3" key="1">
    <citation type="submission" date="2015-10" db="EMBL/GenBank/DDBJ databases">
        <title>Genome analyses suggest a sexual origin of heterokaryosis in a supposedly ancient asexual fungus.</title>
        <authorList>
            <person name="Ropars J."/>
            <person name="Sedzielewska K."/>
            <person name="Noel J."/>
            <person name="Charron P."/>
            <person name="Farinelli L."/>
            <person name="Marton T."/>
            <person name="Kruger M."/>
            <person name="Pelin A."/>
            <person name="Brachmann A."/>
            <person name="Corradi N."/>
        </authorList>
    </citation>
    <scope>NUCLEOTIDE SEQUENCE [LARGE SCALE GENOMIC DNA]</scope>
    <source>
        <strain evidence="2 3">A4</strain>
    </source>
</reference>
<feature type="transmembrane region" description="Helical" evidence="1">
    <location>
        <begin position="200"/>
        <end position="221"/>
    </location>
</feature>
<evidence type="ECO:0000313" key="2">
    <source>
        <dbReference type="EMBL" id="PKY53270.1"/>
    </source>
</evidence>
<protein>
    <submittedName>
        <fullName evidence="2">Uncharacterized protein</fullName>
    </submittedName>
</protein>
<feature type="transmembrane region" description="Helical" evidence="1">
    <location>
        <begin position="281"/>
        <end position="300"/>
    </location>
</feature>
<feature type="transmembrane region" description="Helical" evidence="1">
    <location>
        <begin position="320"/>
        <end position="343"/>
    </location>
</feature>
<evidence type="ECO:0000313" key="3">
    <source>
        <dbReference type="Proteomes" id="UP000234323"/>
    </source>
</evidence>
<dbReference type="VEuPathDB" id="FungiDB:RhiirA1_529788"/>
<dbReference type="VEuPathDB" id="FungiDB:FUN_014258"/>
<keyword evidence="1" id="KW-0812">Transmembrane</keyword>
<dbReference type="EMBL" id="LLXI01001357">
    <property type="protein sequence ID" value="PKY53270.1"/>
    <property type="molecule type" value="Genomic_DNA"/>
</dbReference>
<accession>A0A2I1H319</accession>
<evidence type="ECO:0000256" key="1">
    <source>
        <dbReference type="SAM" id="Phobius"/>
    </source>
</evidence>